<dbReference type="FunFam" id="1.50.10.10:FF:000053">
    <property type="entry name" value="Putative glycosyl hydrolase"/>
    <property type="match status" value="1"/>
</dbReference>
<dbReference type="AlphaFoldDB" id="K9H400"/>
<dbReference type="STRING" id="1238182.C882_2369"/>
<evidence type="ECO:0000256" key="5">
    <source>
        <dbReference type="PIRSR" id="PIRSR036289-51"/>
    </source>
</evidence>
<dbReference type="InterPro" id="IPR037018">
    <property type="entry name" value="GH65_N"/>
</dbReference>
<evidence type="ECO:0000256" key="3">
    <source>
        <dbReference type="ARBA" id="ARBA00022679"/>
    </source>
</evidence>
<dbReference type="InterPro" id="IPR005194">
    <property type="entry name" value="Glyco_hydro_65_C"/>
</dbReference>
<dbReference type="GO" id="GO:0005975">
    <property type="term" value="P:carbohydrate metabolic process"/>
    <property type="evidence" value="ECO:0007669"/>
    <property type="project" value="InterPro"/>
</dbReference>
<reference evidence="9 10" key="1">
    <citation type="journal article" date="2013" name="Genome Announc.">
        <title>Draft Genome Sequence of an Alphaproteobacterium, Caenispirillum salinarum AK4(T), Isolated from a Solar Saltern.</title>
        <authorList>
            <person name="Khatri I."/>
            <person name="Singh A."/>
            <person name="Korpole S."/>
            <person name="Pinnaka A.K."/>
            <person name="Subramanian S."/>
        </authorList>
    </citation>
    <scope>NUCLEOTIDE SEQUENCE [LARGE SCALE GENOMIC DNA]</scope>
    <source>
        <strain evidence="9 10">AK4</strain>
    </source>
</reference>
<dbReference type="Gene3D" id="2.70.98.40">
    <property type="entry name" value="Glycoside hydrolase, family 65, N-terminal domain"/>
    <property type="match status" value="1"/>
</dbReference>
<comment type="similarity">
    <text evidence="1">Belongs to the glycosyl hydrolase 65 family.</text>
</comment>
<dbReference type="Gene3D" id="1.50.10.10">
    <property type="match status" value="1"/>
</dbReference>
<dbReference type="Proteomes" id="UP000009881">
    <property type="component" value="Unassembled WGS sequence"/>
</dbReference>
<dbReference type="GO" id="GO:0030246">
    <property type="term" value="F:carbohydrate binding"/>
    <property type="evidence" value="ECO:0007669"/>
    <property type="project" value="InterPro"/>
</dbReference>
<name>K9H400_9PROT</name>
<dbReference type="PIRSF" id="PIRSF036289">
    <property type="entry name" value="Glycosyl_hydrolase_malt_phosph"/>
    <property type="match status" value="1"/>
</dbReference>
<dbReference type="SUPFAM" id="SSF74650">
    <property type="entry name" value="Galactose mutarotase-like"/>
    <property type="match status" value="1"/>
</dbReference>
<feature type="domain" description="Glycoside hydrolase family 65 C-terminal" evidence="7">
    <location>
        <begin position="742"/>
        <end position="801"/>
    </location>
</feature>
<evidence type="ECO:0000259" key="8">
    <source>
        <dbReference type="Pfam" id="PF03636"/>
    </source>
</evidence>
<feature type="binding site" evidence="5">
    <location>
        <begin position="366"/>
        <end position="367"/>
    </location>
    <ligand>
        <name>substrate</name>
    </ligand>
</feature>
<feature type="active site" description="Proton donor" evidence="4">
    <location>
        <position position="505"/>
    </location>
</feature>
<dbReference type="InterPro" id="IPR011013">
    <property type="entry name" value="Gal_mutarotase_sf_dom"/>
</dbReference>
<dbReference type="Pfam" id="PF03633">
    <property type="entry name" value="Glyco_hydro_65C"/>
    <property type="match status" value="1"/>
</dbReference>
<evidence type="ECO:0000259" key="6">
    <source>
        <dbReference type="Pfam" id="PF03632"/>
    </source>
</evidence>
<gene>
    <name evidence="9" type="ORF">C882_2369</name>
</gene>
<evidence type="ECO:0000313" key="10">
    <source>
        <dbReference type="Proteomes" id="UP000009881"/>
    </source>
</evidence>
<dbReference type="Gene3D" id="2.60.420.10">
    <property type="entry name" value="Maltose phosphorylase, domain 3"/>
    <property type="match status" value="1"/>
</dbReference>
<dbReference type="Pfam" id="PF03636">
    <property type="entry name" value="Glyco_hydro_65N"/>
    <property type="match status" value="1"/>
</dbReference>
<sequence length="851" mass="96498">MNDNSTDITGWVLRYDGYDPQHEGLREALCTTGNGYFCTRGAAADSDAAAEGPLRDVHYPGTYLAGGYDRQVTKVEGRDVENEDLVNLPNWLPLTFRVGDGPWFRIDDVQVEDYCQALDLRGGVLSRTLRFRDAEGRRTEWREERFVSMADKHLAAQRVAIMPLDWSGRITVRGRLDGGVVNDGVPRYRGLESRHLEVLEVGHPEETVAALRVRTRQSRLEVGQAMRLRLDGGSGTASRAIDRTDAEAGFDLSVDAAADAAPVVVEKVAALHTARDMAISEPLAESVKAARDAPDFDTLRAAHVASWRRLWDLFDLDVGGADDSALKLRAHIFHLLQTVSFHSINQDTGVPPRGWHGEAYRGHIFWDELFIFPFLNLRQPIMTRALLLYRHRRLGEARRAARAAGLDGAMYPWQSGSNGREESQKVHLNPESGRWIPDDSHRQRHINAAIAYNIWHYWEVTEDRDFLSFHGAEMMMEIARLWASLATWNDDLGRYEIKGVMGPDEYHTAYPGTDPEEAGGLDNNAYTNVMAAWVLTRASDVWDLLPADRRAHLADELDLTDDERARWVDISRRLLVPFHDCEEGRPVISQFSGYEDLEEFDWAPYREKYGNVMRLDRILEAEDDTPNRYKVSKQADVLMLFYLFSAEELEWLFDQLGYVLDSDLIPRTVDYYLKRTSHGSTLSFVTHAWVLARSDRARSWDLFQSALDSDIKDIQGGTTREGIHTGAMAGSVDILQRCYMGLDTRQNVLHVDPLLPGNLDRVTVYLRYRHQRLTLTADHAWLTVESAPLAAAPVHIAYRGHVRELSPGMTVRLPLVDPAKRVRAVDHQPVRRECLGHRRGEVERLAHGKRA</sequence>
<evidence type="ECO:0000256" key="2">
    <source>
        <dbReference type="ARBA" id="ARBA00022676"/>
    </source>
</evidence>
<dbReference type="InterPro" id="IPR008928">
    <property type="entry name" value="6-hairpin_glycosidase_sf"/>
</dbReference>
<keyword evidence="2" id="KW-0328">Glycosyltransferase</keyword>
<dbReference type="eggNOG" id="COG1554">
    <property type="taxonomic scope" value="Bacteria"/>
</dbReference>
<protein>
    <submittedName>
        <fullName evidence="9">Trehalose-6-phosphate phosphatase</fullName>
    </submittedName>
</protein>
<evidence type="ECO:0000259" key="7">
    <source>
        <dbReference type="Pfam" id="PF03633"/>
    </source>
</evidence>
<dbReference type="PATRIC" id="fig|1238182.3.peg.329"/>
<dbReference type="SUPFAM" id="SSF48208">
    <property type="entry name" value="Six-hairpin glycosidases"/>
    <property type="match status" value="1"/>
</dbReference>
<feature type="domain" description="Glycoside hydrolase family 65 N-terminal" evidence="8">
    <location>
        <begin position="15"/>
        <end position="275"/>
    </location>
</feature>
<comment type="caution">
    <text evidence="9">The sequence shown here is derived from an EMBL/GenBank/DDBJ whole genome shotgun (WGS) entry which is preliminary data.</text>
</comment>
<feature type="domain" description="Glycoside hydrolase family 65 central catalytic" evidence="6">
    <location>
        <begin position="329"/>
        <end position="732"/>
    </location>
</feature>
<dbReference type="EMBL" id="ANHY01000003">
    <property type="protein sequence ID" value="EKV32292.1"/>
    <property type="molecule type" value="Genomic_DNA"/>
</dbReference>
<evidence type="ECO:0000256" key="4">
    <source>
        <dbReference type="PIRSR" id="PIRSR036289-50"/>
    </source>
</evidence>
<keyword evidence="3" id="KW-0808">Transferase</keyword>
<proteinExistence type="inferred from homology"/>
<feature type="binding site" evidence="5">
    <location>
        <begin position="633"/>
        <end position="634"/>
    </location>
    <ligand>
        <name>substrate</name>
    </ligand>
</feature>
<dbReference type="InterPro" id="IPR005196">
    <property type="entry name" value="Glyco_hydro_65_N"/>
</dbReference>
<dbReference type="PANTHER" id="PTHR11051:SF8">
    <property type="entry name" value="PROTEIN-GLUCOSYLGALACTOSYLHYDROXYLYSINE GLUCOSIDASE"/>
    <property type="match status" value="1"/>
</dbReference>
<accession>K9H400</accession>
<evidence type="ECO:0000313" key="9">
    <source>
        <dbReference type="EMBL" id="EKV32292.1"/>
    </source>
</evidence>
<dbReference type="InterPro" id="IPR005195">
    <property type="entry name" value="Glyco_hydro_65_M"/>
</dbReference>
<dbReference type="InterPro" id="IPR017045">
    <property type="entry name" value="Malt_Pase/Glycosyl_Hdrlase"/>
</dbReference>
<dbReference type="PANTHER" id="PTHR11051">
    <property type="entry name" value="GLYCOSYL HYDROLASE-RELATED"/>
    <property type="match status" value="1"/>
</dbReference>
<dbReference type="GO" id="GO:0004553">
    <property type="term" value="F:hydrolase activity, hydrolyzing O-glycosyl compounds"/>
    <property type="evidence" value="ECO:0007669"/>
    <property type="project" value="TreeGrafter"/>
</dbReference>
<evidence type="ECO:0000256" key="1">
    <source>
        <dbReference type="ARBA" id="ARBA00006768"/>
    </source>
</evidence>
<dbReference type="Pfam" id="PF03632">
    <property type="entry name" value="Glyco_hydro_65m"/>
    <property type="match status" value="1"/>
</dbReference>
<dbReference type="InterPro" id="IPR012341">
    <property type="entry name" value="6hp_glycosidase-like_sf"/>
</dbReference>
<dbReference type="GO" id="GO:0016757">
    <property type="term" value="F:glycosyltransferase activity"/>
    <property type="evidence" value="ECO:0007669"/>
    <property type="project" value="UniProtKB-KW"/>
</dbReference>
<organism evidence="9 10">
    <name type="scientific">Caenispirillum salinarum AK4</name>
    <dbReference type="NCBI Taxonomy" id="1238182"/>
    <lineage>
        <taxon>Bacteria</taxon>
        <taxon>Pseudomonadati</taxon>
        <taxon>Pseudomonadota</taxon>
        <taxon>Alphaproteobacteria</taxon>
        <taxon>Rhodospirillales</taxon>
        <taxon>Novispirillaceae</taxon>
        <taxon>Caenispirillum</taxon>
    </lineage>
</organism>
<keyword evidence="10" id="KW-1185">Reference proteome</keyword>